<comment type="function">
    <text evidence="12">The pyruvate dehydrogenase complex catalyzes the overall conversion of pyruvate to acetyl-CoA and CO(2). It contains multiple copies of three enzymatic components: pyruvate dehydrogenase (E1), dihydrolipoamide acetyltransferase (E2) and lipoamide dehydrogenase (E3).</text>
</comment>
<evidence type="ECO:0000256" key="8">
    <source>
        <dbReference type="ARBA" id="ARBA00023002"/>
    </source>
</evidence>
<dbReference type="GO" id="GO:0006086">
    <property type="term" value="P:pyruvate decarboxylation to acetyl-CoA"/>
    <property type="evidence" value="ECO:0007669"/>
    <property type="project" value="InterPro"/>
</dbReference>
<dbReference type="SUPFAM" id="SSF52518">
    <property type="entry name" value="Thiamin diphosphate-binding fold (THDP-binding)"/>
    <property type="match status" value="1"/>
</dbReference>
<dbReference type="InterPro" id="IPR029061">
    <property type="entry name" value="THDP-binding"/>
</dbReference>
<dbReference type="PANTHER" id="PTHR11624">
    <property type="entry name" value="DEHYDROGENASE RELATED"/>
    <property type="match status" value="1"/>
</dbReference>
<dbReference type="InterPro" id="IPR009014">
    <property type="entry name" value="Transketo_C/PFOR_II"/>
</dbReference>
<evidence type="ECO:0000256" key="9">
    <source>
        <dbReference type="ARBA" id="ARBA00023052"/>
    </source>
</evidence>
<evidence type="ECO:0000256" key="6">
    <source>
        <dbReference type="ARBA" id="ARBA00022946"/>
    </source>
</evidence>
<keyword evidence="9" id="KW-0786">Thiamine pyrophosphate</keyword>
<evidence type="ECO:0000256" key="5">
    <source>
        <dbReference type="ARBA" id="ARBA00022723"/>
    </source>
</evidence>
<accession>A0A9D5DB90</accession>
<dbReference type="CDD" id="cd07036">
    <property type="entry name" value="TPP_PYR_E1-PDHc-beta_like"/>
    <property type="match status" value="1"/>
</dbReference>
<keyword evidence="8" id="KW-0560">Oxidoreductase</keyword>
<keyword evidence="5" id="KW-0479">Metal-binding</keyword>
<evidence type="ECO:0000256" key="4">
    <source>
        <dbReference type="ARBA" id="ARBA00012281"/>
    </source>
</evidence>
<dbReference type="InterPro" id="IPR005475">
    <property type="entry name" value="Transketolase-like_Pyr-bd"/>
</dbReference>
<comment type="cofactor">
    <cofactor evidence="1">
        <name>thiamine diphosphate</name>
        <dbReference type="ChEBI" id="CHEBI:58937"/>
    </cofactor>
</comment>
<evidence type="ECO:0000256" key="13">
    <source>
        <dbReference type="SAM" id="MobiDB-lite"/>
    </source>
</evidence>
<dbReference type="EC" id="1.2.4.1" evidence="4"/>
<reference evidence="15" key="2">
    <citation type="journal article" date="2022" name="Hortic Res">
        <title>The genome of Dioscorea zingiberensis sheds light on the biosynthesis, origin and evolution of the medicinally important diosgenin saponins.</title>
        <authorList>
            <person name="Li Y."/>
            <person name="Tan C."/>
            <person name="Li Z."/>
            <person name="Guo J."/>
            <person name="Li S."/>
            <person name="Chen X."/>
            <person name="Wang C."/>
            <person name="Dai X."/>
            <person name="Yang H."/>
            <person name="Song W."/>
            <person name="Hou L."/>
            <person name="Xu J."/>
            <person name="Tong Z."/>
            <person name="Xu A."/>
            <person name="Yuan X."/>
            <person name="Wang W."/>
            <person name="Yang Q."/>
            <person name="Chen L."/>
            <person name="Sun Z."/>
            <person name="Wang K."/>
            <person name="Pan B."/>
            <person name="Chen J."/>
            <person name="Bao Y."/>
            <person name="Liu F."/>
            <person name="Qi X."/>
            <person name="Gang D.R."/>
            <person name="Wen J."/>
            <person name="Li J."/>
        </authorList>
    </citation>
    <scope>NUCLEOTIDE SEQUENCE</scope>
    <source>
        <strain evidence="15">Dzin_1.0</strain>
    </source>
</reference>
<protein>
    <recommendedName>
        <fullName evidence="4">pyruvate dehydrogenase (acetyl-transferring)</fullName>
        <ecNumber evidence="4">1.2.4.1</ecNumber>
    </recommendedName>
</protein>
<comment type="subcellular location">
    <subcellularLocation>
        <location evidence="2">Mitochondrion matrix</location>
    </subcellularLocation>
</comment>
<dbReference type="EMBL" id="JAGGNH010000001">
    <property type="protein sequence ID" value="KAJ0988768.1"/>
    <property type="molecule type" value="Genomic_DNA"/>
</dbReference>
<evidence type="ECO:0000256" key="3">
    <source>
        <dbReference type="ARBA" id="ARBA00011130"/>
    </source>
</evidence>
<dbReference type="InterPro" id="IPR033248">
    <property type="entry name" value="Transketolase_C"/>
</dbReference>
<dbReference type="Gene3D" id="3.40.50.920">
    <property type="match status" value="1"/>
</dbReference>
<dbReference type="SUPFAM" id="SSF52922">
    <property type="entry name" value="TK C-terminal domain-like"/>
    <property type="match status" value="1"/>
</dbReference>
<comment type="subunit">
    <text evidence="3">Tetramer of 2 alpha and 2 beta subunits.</text>
</comment>
<name>A0A9D5DB90_9LILI</name>
<dbReference type="GO" id="GO:0046872">
    <property type="term" value="F:metal ion binding"/>
    <property type="evidence" value="ECO:0007669"/>
    <property type="project" value="UniProtKB-KW"/>
</dbReference>
<evidence type="ECO:0000256" key="7">
    <source>
        <dbReference type="ARBA" id="ARBA00022958"/>
    </source>
</evidence>
<dbReference type="Proteomes" id="UP001085076">
    <property type="component" value="Miscellaneous, Linkage group lg01"/>
</dbReference>
<keyword evidence="6" id="KW-0809">Transit peptide</keyword>
<evidence type="ECO:0000256" key="12">
    <source>
        <dbReference type="ARBA" id="ARBA00025211"/>
    </source>
</evidence>
<dbReference type="OrthoDB" id="10266385at2759"/>
<evidence type="ECO:0000256" key="11">
    <source>
        <dbReference type="ARBA" id="ARBA00023317"/>
    </source>
</evidence>
<reference evidence="15" key="1">
    <citation type="submission" date="2021-03" db="EMBL/GenBank/DDBJ databases">
        <authorList>
            <person name="Li Z."/>
            <person name="Yang C."/>
        </authorList>
    </citation>
    <scope>NUCLEOTIDE SEQUENCE</scope>
    <source>
        <strain evidence="15">Dzin_1.0</strain>
        <tissue evidence="15">Leaf</tissue>
    </source>
</reference>
<feature type="region of interest" description="Disordered" evidence="13">
    <location>
        <begin position="1"/>
        <end position="91"/>
    </location>
</feature>
<evidence type="ECO:0000313" key="16">
    <source>
        <dbReference type="Proteomes" id="UP001085076"/>
    </source>
</evidence>
<dbReference type="PANTHER" id="PTHR11624:SF96">
    <property type="entry name" value="PYRUVATE DEHYDROGENASE E1 COMPONENT SUBUNIT BETA, MITOCHONDRIAL"/>
    <property type="match status" value="1"/>
</dbReference>
<evidence type="ECO:0000256" key="1">
    <source>
        <dbReference type="ARBA" id="ARBA00001964"/>
    </source>
</evidence>
<dbReference type="GO" id="GO:0005759">
    <property type="term" value="C:mitochondrial matrix"/>
    <property type="evidence" value="ECO:0007669"/>
    <property type="project" value="UniProtKB-SubCell"/>
</dbReference>
<dbReference type="Pfam" id="PF02780">
    <property type="entry name" value="Transketolase_C"/>
    <property type="match status" value="1"/>
</dbReference>
<organism evidence="15 16">
    <name type="scientific">Dioscorea zingiberensis</name>
    <dbReference type="NCBI Taxonomy" id="325984"/>
    <lineage>
        <taxon>Eukaryota</taxon>
        <taxon>Viridiplantae</taxon>
        <taxon>Streptophyta</taxon>
        <taxon>Embryophyta</taxon>
        <taxon>Tracheophyta</taxon>
        <taxon>Spermatophyta</taxon>
        <taxon>Magnoliopsida</taxon>
        <taxon>Liliopsida</taxon>
        <taxon>Dioscoreales</taxon>
        <taxon>Dioscoreaceae</taxon>
        <taxon>Dioscorea</taxon>
    </lineage>
</organism>
<comment type="caution">
    <text evidence="15">The sequence shown here is derived from an EMBL/GenBank/DDBJ whole genome shotgun (WGS) entry which is preliminary data.</text>
</comment>
<sequence>MGCSHSSLEQDEHHPPGGPFMLQLFRRRRGKDCSTTSTTELLRRDNPHTSANAPRGDWKGRNGRSKLSVVKEEEEERGGSAMRSNKEELPGSPSFRFYFDTPAGASNNDVDSMIDGDYVLTTMHFVGRTMLGFARRRIGCGGFGSSILGQTLERIRPMASVLPRNYSTAAKEMTVRDALNSALDEEMSADPKVFLMGEEVGEYQGAYKISKGLLEKYGPERVVDTPITEAGFTGIGVGAAYYGLRPVVEFMTFNFSLQAIDHIINSAAKSNYMSAGQISVPIVFRGPNGAAAGVGAQHSQCYAAWYASCPGLKVLSPYSSEDARGLLKAAIRDPDPVVFLENELLYGESFPVSAEVLDSSFSLPIGKAKIEREGKDLTITAFSKMVGYALQAADILSKEGISAEVINLRSIRPLDRAAINASVRKTNRLVTVEEGFPQHGVGAEICASVIEESFEYLDAPVERISGADVPMPYAANLERIAVPQVDDIVRAAKRTCYRAAP</sequence>
<proteinExistence type="predicted"/>
<keyword evidence="10" id="KW-0496">Mitochondrion</keyword>
<dbReference type="AlphaFoldDB" id="A0A9D5DB90"/>
<evidence type="ECO:0000259" key="14">
    <source>
        <dbReference type="SMART" id="SM00861"/>
    </source>
</evidence>
<dbReference type="GO" id="GO:0004739">
    <property type="term" value="F:pyruvate dehydrogenase (acetyl-transferring) activity"/>
    <property type="evidence" value="ECO:0007669"/>
    <property type="project" value="UniProtKB-EC"/>
</dbReference>
<evidence type="ECO:0000256" key="2">
    <source>
        <dbReference type="ARBA" id="ARBA00004305"/>
    </source>
</evidence>
<dbReference type="NCBIfam" id="NF006667">
    <property type="entry name" value="PRK09212.1"/>
    <property type="match status" value="1"/>
</dbReference>
<dbReference type="InterPro" id="IPR027110">
    <property type="entry name" value="PDHB_mito-type"/>
</dbReference>
<gene>
    <name evidence="15" type="ORF">J5N97_007124</name>
</gene>
<dbReference type="SMART" id="SM00861">
    <property type="entry name" value="Transket_pyr"/>
    <property type="match status" value="1"/>
</dbReference>
<keyword evidence="11" id="KW-0670">Pyruvate</keyword>
<dbReference type="NCBIfam" id="NF008854">
    <property type="entry name" value="PRK11892.1"/>
    <property type="match status" value="1"/>
</dbReference>
<feature type="domain" description="Transketolase-like pyrimidine-binding" evidence="14">
    <location>
        <begin position="173"/>
        <end position="348"/>
    </location>
</feature>
<keyword evidence="16" id="KW-1185">Reference proteome</keyword>
<dbReference type="Gene3D" id="3.40.50.970">
    <property type="match status" value="1"/>
</dbReference>
<evidence type="ECO:0000256" key="10">
    <source>
        <dbReference type="ARBA" id="ARBA00023128"/>
    </source>
</evidence>
<dbReference type="FunFam" id="3.40.50.920:FF:000001">
    <property type="entry name" value="Pyruvate dehydrogenase E1 beta subunit"/>
    <property type="match status" value="1"/>
</dbReference>
<keyword evidence="7" id="KW-0630">Potassium</keyword>
<dbReference type="FunFam" id="3.40.50.970:FF:000006">
    <property type="entry name" value="Pyruvate dehydrogenase E1 component subunit beta"/>
    <property type="match status" value="1"/>
</dbReference>
<evidence type="ECO:0000313" key="15">
    <source>
        <dbReference type="EMBL" id="KAJ0988768.1"/>
    </source>
</evidence>
<dbReference type="Pfam" id="PF02779">
    <property type="entry name" value="Transket_pyr"/>
    <property type="match status" value="1"/>
</dbReference>